<dbReference type="InParanoid" id="A0A1Y2FA02"/>
<dbReference type="STRING" id="106004.A0A1Y2FA02"/>
<evidence type="ECO:0000313" key="2">
    <source>
        <dbReference type="EMBL" id="ORY80274.1"/>
    </source>
</evidence>
<dbReference type="EMBL" id="MCGR01000025">
    <property type="protein sequence ID" value="ORY80274.1"/>
    <property type="molecule type" value="Genomic_DNA"/>
</dbReference>
<evidence type="ECO:0000259" key="1">
    <source>
        <dbReference type="Pfam" id="PF00004"/>
    </source>
</evidence>
<dbReference type="Proteomes" id="UP000193467">
    <property type="component" value="Unassembled WGS sequence"/>
</dbReference>
<dbReference type="GO" id="GO:0005524">
    <property type="term" value="F:ATP binding"/>
    <property type="evidence" value="ECO:0007669"/>
    <property type="project" value="InterPro"/>
</dbReference>
<dbReference type="InterPro" id="IPR027417">
    <property type="entry name" value="P-loop_NTPase"/>
</dbReference>
<organism evidence="2 3">
    <name type="scientific">Leucosporidium creatinivorum</name>
    <dbReference type="NCBI Taxonomy" id="106004"/>
    <lineage>
        <taxon>Eukaryota</taxon>
        <taxon>Fungi</taxon>
        <taxon>Dikarya</taxon>
        <taxon>Basidiomycota</taxon>
        <taxon>Pucciniomycotina</taxon>
        <taxon>Microbotryomycetes</taxon>
        <taxon>Leucosporidiales</taxon>
        <taxon>Leucosporidium</taxon>
    </lineage>
</organism>
<dbReference type="InterPro" id="IPR003959">
    <property type="entry name" value="ATPase_AAA_core"/>
</dbReference>
<dbReference type="OrthoDB" id="9996895at2759"/>
<name>A0A1Y2FA02_9BASI</name>
<dbReference type="PANTHER" id="PTHR23389">
    <property type="entry name" value="CHROMOSOME TRANSMISSION FIDELITY FACTOR 18"/>
    <property type="match status" value="1"/>
</dbReference>
<evidence type="ECO:0000313" key="3">
    <source>
        <dbReference type="Proteomes" id="UP000193467"/>
    </source>
</evidence>
<sequence length="65" mass="6901">LTNLILLKGPHGSGKTSTVHAVANELNWSVFEVYPGIGKRGAKDIERYVGDVGKNHMVRSGNGPG</sequence>
<dbReference type="Pfam" id="PF00004">
    <property type="entry name" value="AAA"/>
    <property type="match status" value="1"/>
</dbReference>
<dbReference type="GO" id="GO:0003677">
    <property type="term" value="F:DNA binding"/>
    <property type="evidence" value="ECO:0007669"/>
    <property type="project" value="TreeGrafter"/>
</dbReference>
<accession>A0A1Y2FA02</accession>
<dbReference type="Gene3D" id="3.40.50.300">
    <property type="entry name" value="P-loop containing nucleotide triphosphate hydrolases"/>
    <property type="match status" value="1"/>
</dbReference>
<proteinExistence type="predicted"/>
<protein>
    <recommendedName>
        <fullName evidence="1">ATPase AAA-type core domain-containing protein</fullName>
    </recommendedName>
</protein>
<feature type="non-terminal residue" evidence="2">
    <location>
        <position position="65"/>
    </location>
</feature>
<reference evidence="2 3" key="1">
    <citation type="submission" date="2016-07" db="EMBL/GenBank/DDBJ databases">
        <title>Pervasive Adenine N6-methylation of Active Genes in Fungi.</title>
        <authorList>
            <consortium name="DOE Joint Genome Institute"/>
            <person name="Mondo S.J."/>
            <person name="Dannebaum R.O."/>
            <person name="Kuo R.C."/>
            <person name="Labutti K."/>
            <person name="Haridas S."/>
            <person name="Kuo A."/>
            <person name="Salamov A."/>
            <person name="Ahrendt S.R."/>
            <person name="Lipzen A."/>
            <person name="Sullivan W."/>
            <person name="Andreopoulos W.B."/>
            <person name="Clum A."/>
            <person name="Lindquist E."/>
            <person name="Daum C."/>
            <person name="Ramamoorthy G.K."/>
            <person name="Gryganskyi A."/>
            <person name="Culley D."/>
            <person name="Magnuson J.K."/>
            <person name="James T.Y."/>
            <person name="O'Malley M.A."/>
            <person name="Stajich J.E."/>
            <person name="Spatafora J.W."/>
            <person name="Visel A."/>
            <person name="Grigoriev I.V."/>
        </authorList>
    </citation>
    <scope>NUCLEOTIDE SEQUENCE [LARGE SCALE GENOMIC DNA]</scope>
    <source>
        <strain evidence="2 3">62-1032</strain>
    </source>
</reference>
<gene>
    <name evidence="2" type="ORF">BCR35DRAFT_259765</name>
</gene>
<feature type="domain" description="ATPase AAA-type core" evidence="1">
    <location>
        <begin position="5"/>
        <end position="33"/>
    </location>
</feature>
<dbReference type="SUPFAM" id="SSF52540">
    <property type="entry name" value="P-loop containing nucleoside triphosphate hydrolases"/>
    <property type="match status" value="1"/>
</dbReference>
<dbReference type="GO" id="GO:0016887">
    <property type="term" value="F:ATP hydrolysis activity"/>
    <property type="evidence" value="ECO:0007669"/>
    <property type="project" value="InterPro"/>
</dbReference>
<keyword evidence="3" id="KW-1185">Reference proteome</keyword>
<dbReference type="AlphaFoldDB" id="A0A1Y2FA02"/>
<comment type="caution">
    <text evidence="2">The sequence shown here is derived from an EMBL/GenBank/DDBJ whole genome shotgun (WGS) entry which is preliminary data.</text>
</comment>
<dbReference type="PANTHER" id="PTHR23389:SF21">
    <property type="entry name" value="ATPASE FAMILY AAA DOMAIN-CONTAINING PROTEIN 5"/>
    <property type="match status" value="1"/>
</dbReference>
<dbReference type="GO" id="GO:0005634">
    <property type="term" value="C:nucleus"/>
    <property type="evidence" value="ECO:0007669"/>
    <property type="project" value="TreeGrafter"/>
</dbReference>
<feature type="non-terminal residue" evidence="2">
    <location>
        <position position="1"/>
    </location>
</feature>